<keyword evidence="1" id="KW-0805">Transcription regulation</keyword>
<keyword evidence="7" id="KW-1185">Reference proteome</keyword>
<feature type="compositionally biased region" description="Basic and acidic residues" evidence="4">
    <location>
        <begin position="1"/>
        <end position="13"/>
    </location>
</feature>
<dbReference type="Proteomes" id="UP000326331">
    <property type="component" value="Chromosome"/>
</dbReference>
<feature type="domain" description="HTH cro/C1-type" evidence="5">
    <location>
        <begin position="30"/>
        <end position="65"/>
    </location>
</feature>
<dbReference type="PANTHER" id="PTHR36511">
    <property type="entry name" value="MERR FAMILY BACTERIAL REGULATORY PROTEIN"/>
    <property type="match status" value="1"/>
</dbReference>
<dbReference type="InterPro" id="IPR010982">
    <property type="entry name" value="Lambda_DNA-bd_dom_sf"/>
</dbReference>
<dbReference type="InterPro" id="IPR001387">
    <property type="entry name" value="Cro/C1-type_HTH"/>
</dbReference>
<protein>
    <submittedName>
        <fullName evidence="6">Helix-turn-helix domain-containing protein</fullName>
    </submittedName>
</protein>
<evidence type="ECO:0000256" key="2">
    <source>
        <dbReference type="ARBA" id="ARBA00023125"/>
    </source>
</evidence>
<dbReference type="SMART" id="SM00530">
    <property type="entry name" value="HTH_XRE"/>
    <property type="match status" value="1"/>
</dbReference>
<proteinExistence type="predicted"/>
<reference evidence="6 7" key="1">
    <citation type="submission" date="2019-08" db="EMBL/GenBank/DDBJ databases">
        <authorList>
            <person name="Toschakov S.V."/>
        </authorList>
    </citation>
    <scope>NUCLEOTIDE SEQUENCE [LARGE SCALE GENOMIC DNA]</scope>
    <source>
        <strain evidence="6 7">3753O</strain>
    </source>
</reference>
<feature type="region of interest" description="Disordered" evidence="4">
    <location>
        <begin position="84"/>
        <end position="136"/>
    </location>
</feature>
<evidence type="ECO:0000259" key="5">
    <source>
        <dbReference type="PROSITE" id="PS50943"/>
    </source>
</evidence>
<dbReference type="Gene3D" id="1.10.260.40">
    <property type="entry name" value="lambda repressor-like DNA-binding domains"/>
    <property type="match status" value="1"/>
</dbReference>
<evidence type="ECO:0000256" key="1">
    <source>
        <dbReference type="ARBA" id="ARBA00023015"/>
    </source>
</evidence>
<dbReference type="SUPFAM" id="SSF47413">
    <property type="entry name" value="lambda repressor-like DNA-binding domains"/>
    <property type="match status" value="1"/>
</dbReference>
<feature type="region of interest" description="Disordered" evidence="4">
    <location>
        <begin position="1"/>
        <end position="27"/>
    </location>
</feature>
<name>A0ABX6C098_9CHLR</name>
<keyword evidence="3" id="KW-0804">Transcription</keyword>
<reference evidence="6 7" key="2">
    <citation type="submission" date="2019-10" db="EMBL/GenBank/DDBJ databases">
        <title>Thermopilla bonchosmolovskayae gen. nov., sp. nov., a moderately thermophilic Chloroflexi bacterium from a Chukotka hot spring (Arctic, Russia), representing a novel classis Thermopillaia, which include previously uncultivated lineage OLB14.</title>
        <authorList>
            <person name="Kochetkova T.V."/>
            <person name="Zayulina K.S."/>
            <person name="Zhigarkov V.S."/>
            <person name="Minaev N.V."/>
            <person name="Novikov A."/>
            <person name="Toshchakov S.V."/>
            <person name="Elcheninov A.G."/>
            <person name="Kublanov I.V."/>
        </authorList>
    </citation>
    <scope>NUCLEOTIDE SEQUENCE [LARGE SCALE GENOMIC DNA]</scope>
    <source>
        <strain evidence="6 7">3753O</strain>
    </source>
</reference>
<dbReference type="PANTHER" id="PTHR36511:SF4">
    <property type="entry name" value="ANTITOXIN MQSA"/>
    <property type="match status" value="1"/>
</dbReference>
<dbReference type="EMBL" id="CP042829">
    <property type="protein sequence ID" value="QFG02632.1"/>
    <property type="molecule type" value="Genomic_DNA"/>
</dbReference>
<keyword evidence="2" id="KW-0238">DNA-binding</keyword>
<organism evidence="6 7">
    <name type="scientific">Tepidiforma bonchosmolovskayae</name>
    <dbReference type="NCBI Taxonomy" id="2601677"/>
    <lineage>
        <taxon>Bacteria</taxon>
        <taxon>Bacillati</taxon>
        <taxon>Chloroflexota</taxon>
        <taxon>Tepidiformia</taxon>
        <taxon>Tepidiformales</taxon>
        <taxon>Tepidiformaceae</taxon>
        <taxon>Tepidiforma</taxon>
    </lineage>
</organism>
<feature type="compositionally biased region" description="Gly residues" evidence="4">
    <location>
        <begin position="109"/>
        <end position="127"/>
    </location>
</feature>
<dbReference type="InterPro" id="IPR052359">
    <property type="entry name" value="HTH-type_reg/antitoxin"/>
</dbReference>
<evidence type="ECO:0000256" key="3">
    <source>
        <dbReference type="ARBA" id="ARBA00023163"/>
    </source>
</evidence>
<sequence length="136" mass="14368">MVYTARVEERERYAAGGSTGGGSGWTPERVTALRRRLGLTQAEFARRLGVRQQTVSEWETGLHRPRGASTTLLRMLAEEAGRWEEGALPLRPNPAEGGGSPARPWPRPEGGGSGERGAGSGELGAGSGEQEAGDGR</sequence>
<dbReference type="CDD" id="cd00093">
    <property type="entry name" value="HTH_XRE"/>
    <property type="match status" value="1"/>
</dbReference>
<evidence type="ECO:0000313" key="7">
    <source>
        <dbReference type="Proteomes" id="UP000326331"/>
    </source>
</evidence>
<gene>
    <name evidence="6" type="ORF">Tbon_04775</name>
</gene>
<accession>A0ABX6C098</accession>
<dbReference type="Pfam" id="PF01381">
    <property type="entry name" value="HTH_3"/>
    <property type="match status" value="1"/>
</dbReference>
<evidence type="ECO:0000313" key="6">
    <source>
        <dbReference type="EMBL" id="QFG02632.1"/>
    </source>
</evidence>
<dbReference type="PROSITE" id="PS50943">
    <property type="entry name" value="HTH_CROC1"/>
    <property type="match status" value="1"/>
</dbReference>
<evidence type="ECO:0000256" key="4">
    <source>
        <dbReference type="SAM" id="MobiDB-lite"/>
    </source>
</evidence>